<name>A0A9P0KUB2_ACAOB</name>
<dbReference type="Gene3D" id="3.40.190.10">
    <property type="entry name" value="Periplasmic binding protein-like II"/>
    <property type="match status" value="1"/>
</dbReference>
<dbReference type="SUPFAM" id="SSF53850">
    <property type="entry name" value="Periplasmic binding protein-like II"/>
    <property type="match status" value="1"/>
</dbReference>
<keyword evidence="5 8" id="KW-0472">Membrane</keyword>
<organism evidence="10 11">
    <name type="scientific">Acanthoscelides obtectus</name>
    <name type="common">Bean weevil</name>
    <name type="synonym">Bruchus obtectus</name>
    <dbReference type="NCBI Taxonomy" id="200917"/>
    <lineage>
        <taxon>Eukaryota</taxon>
        <taxon>Metazoa</taxon>
        <taxon>Ecdysozoa</taxon>
        <taxon>Arthropoda</taxon>
        <taxon>Hexapoda</taxon>
        <taxon>Insecta</taxon>
        <taxon>Pterygota</taxon>
        <taxon>Neoptera</taxon>
        <taxon>Endopterygota</taxon>
        <taxon>Coleoptera</taxon>
        <taxon>Polyphaga</taxon>
        <taxon>Cucujiformia</taxon>
        <taxon>Chrysomeloidea</taxon>
        <taxon>Chrysomelidae</taxon>
        <taxon>Bruchinae</taxon>
        <taxon>Bruchini</taxon>
        <taxon>Acanthoscelides</taxon>
    </lineage>
</organism>
<evidence type="ECO:0000256" key="4">
    <source>
        <dbReference type="ARBA" id="ARBA00022989"/>
    </source>
</evidence>
<dbReference type="InterPro" id="IPR001638">
    <property type="entry name" value="Solute-binding_3/MltF_N"/>
</dbReference>
<reference evidence="10" key="1">
    <citation type="submission" date="2022-03" db="EMBL/GenBank/DDBJ databases">
        <authorList>
            <person name="Sayadi A."/>
        </authorList>
    </citation>
    <scope>NUCLEOTIDE SEQUENCE</scope>
</reference>
<evidence type="ECO:0000256" key="2">
    <source>
        <dbReference type="ARBA" id="ARBA00022475"/>
    </source>
</evidence>
<keyword evidence="2" id="KW-1003">Cell membrane</keyword>
<evidence type="ECO:0000256" key="6">
    <source>
        <dbReference type="ARBA" id="ARBA00023170"/>
    </source>
</evidence>
<proteinExistence type="predicted"/>
<evidence type="ECO:0000313" key="11">
    <source>
        <dbReference type="Proteomes" id="UP001152888"/>
    </source>
</evidence>
<dbReference type="InterPro" id="IPR052192">
    <property type="entry name" value="Insect_Ionotropic_Sensory_Rcpt"/>
</dbReference>
<evidence type="ECO:0000313" key="10">
    <source>
        <dbReference type="EMBL" id="CAH1981704.1"/>
    </source>
</evidence>
<feature type="transmembrane region" description="Helical" evidence="8">
    <location>
        <begin position="345"/>
        <end position="363"/>
    </location>
</feature>
<dbReference type="EMBL" id="CAKOFQ010006912">
    <property type="protein sequence ID" value="CAH1981704.1"/>
    <property type="molecule type" value="Genomic_DNA"/>
</dbReference>
<comment type="caution">
    <text evidence="10">The sequence shown here is derived from an EMBL/GenBank/DDBJ whole genome shotgun (WGS) entry which is preliminary data.</text>
</comment>
<dbReference type="Proteomes" id="UP001152888">
    <property type="component" value="Unassembled WGS sequence"/>
</dbReference>
<keyword evidence="3 8" id="KW-0812">Transmembrane</keyword>
<keyword evidence="11" id="KW-1185">Reference proteome</keyword>
<keyword evidence="6" id="KW-0675">Receptor</keyword>
<feature type="transmembrane region" description="Helical" evidence="8">
    <location>
        <begin position="370"/>
        <end position="389"/>
    </location>
</feature>
<evidence type="ECO:0000259" key="9">
    <source>
        <dbReference type="Pfam" id="PF00497"/>
    </source>
</evidence>
<dbReference type="PANTHER" id="PTHR42643:SF30">
    <property type="entry name" value="IONOTROPIC RECEPTOR 40A-RELATED"/>
    <property type="match status" value="1"/>
</dbReference>
<feature type="domain" description="Solute-binding protein family 3/N-terminal" evidence="9">
    <location>
        <begin position="229"/>
        <end position="323"/>
    </location>
</feature>
<dbReference type="AlphaFoldDB" id="A0A9P0KUB2"/>
<protein>
    <recommendedName>
        <fullName evidence="9">Solute-binding protein family 3/N-terminal domain-containing protein</fullName>
    </recommendedName>
</protein>
<dbReference type="GO" id="GO:0005886">
    <property type="term" value="C:plasma membrane"/>
    <property type="evidence" value="ECO:0007669"/>
    <property type="project" value="UniProtKB-SubCell"/>
</dbReference>
<keyword evidence="4 8" id="KW-1133">Transmembrane helix</keyword>
<accession>A0A9P0KUB2</accession>
<evidence type="ECO:0000256" key="3">
    <source>
        <dbReference type="ARBA" id="ARBA00022692"/>
    </source>
</evidence>
<evidence type="ECO:0000256" key="8">
    <source>
        <dbReference type="SAM" id="Phobius"/>
    </source>
</evidence>
<sequence length="442" mass="50290">MEVRSVLLYCIFLSANYAANTLNIHHFKLNATISDLITHSLSSCIAGNPKQFQLGSNILFSEFVTREDESIYFVDFFIKALGSQRKVIHNNILNEAGKRYEHFAGSFPDTLIIHIEHAEDLENNTMFLYPFDTINPTVIVICTNASSKPNRLARHIFNVSLARRLLNTIILLPEPSNITTFNIYSWSSKKGHCLKSIKVHKVNSCSFGNMATSEKIISTRRMFNKCTLNVGYKISPPHVIEVNQTLTGIEVDLLSLLSEKLGFQLNFNDSVTFCDAGGNHAEALMNKLESHEIDFAIGSLVRTENRCNTFDCSHTINLKSQAVWCVPRVPDRMGSALAGYIWNDVWIYVLVLYLSLTICTWFVSRSQDSYFKYFLNIMFAYFAAIFLVAQNRQPKTWYGRYFFGLILLLGMYIGIILGDVVTSILTSLYKTERYNTLDDIQV</sequence>
<evidence type="ECO:0000256" key="7">
    <source>
        <dbReference type="ARBA" id="ARBA00023180"/>
    </source>
</evidence>
<gene>
    <name evidence="10" type="ORF">ACAOBT_LOCUS14628</name>
</gene>
<dbReference type="Pfam" id="PF00497">
    <property type="entry name" value="SBP_bac_3"/>
    <property type="match status" value="1"/>
</dbReference>
<evidence type="ECO:0000256" key="5">
    <source>
        <dbReference type="ARBA" id="ARBA00023136"/>
    </source>
</evidence>
<dbReference type="PANTHER" id="PTHR42643">
    <property type="entry name" value="IONOTROPIC RECEPTOR 20A-RELATED"/>
    <property type="match status" value="1"/>
</dbReference>
<comment type="subcellular location">
    <subcellularLocation>
        <location evidence="1">Cell membrane</location>
        <topology evidence="1">Multi-pass membrane protein</topology>
    </subcellularLocation>
</comment>
<feature type="transmembrane region" description="Helical" evidence="8">
    <location>
        <begin position="401"/>
        <end position="425"/>
    </location>
</feature>
<evidence type="ECO:0000256" key="1">
    <source>
        <dbReference type="ARBA" id="ARBA00004651"/>
    </source>
</evidence>
<keyword evidence="7" id="KW-0325">Glycoprotein</keyword>
<dbReference type="OrthoDB" id="6506757at2759"/>